<dbReference type="STRING" id="201973.SAMN04488025_14010"/>
<dbReference type="OrthoDB" id="9841929at2"/>
<accession>A0A1I2SB53</accession>
<protein>
    <submittedName>
        <fullName evidence="1">Uncharacterized protein</fullName>
    </submittedName>
</protein>
<gene>
    <name evidence="1" type="ORF">SAMN04488025_14010</name>
</gene>
<name>A0A1I2SB53_9BACL</name>
<evidence type="ECO:0000313" key="2">
    <source>
        <dbReference type="Proteomes" id="UP000198661"/>
    </source>
</evidence>
<dbReference type="Proteomes" id="UP000198661">
    <property type="component" value="Unassembled WGS sequence"/>
</dbReference>
<reference evidence="1 2" key="1">
    <citation type="submission" date="2016-10" db="EMBL/GenBank/DDBJ databases">
        <authorList>
            <person name="de Groot N.N."/>
        </authorList>
    </citation>
    <scope>NUCLEOTIDE SEQUENCE [LARGE SCALE GENOMIC DNA]</scope>
    <source>
        <strain evidence="1 2">DSM 44945</strain>
    </source>
</reference>
<dbReference type="RefSeq" id="WP_092041221.1">
    <property type="nucleotide sequence ID" value="NZ_FOOK01000040.1"/>
</dbReference>
<keyword evidence="2" id="KW-1185">Reference proteome</keyword>
<evidence type="ECO:0000313" key="1">
    <source>
        <dbReference type="EMBL" id="SFG50094.1"/>
    </source>
</evidence>
<dbReference type="EMBL" id="FOOK01000040">
    <property type="protein sequence ID" value="SFG50094.1"/>
    <property type="molecule type" value="Genomic_DNA"/>
</dbReference>
<organism evidence="1 2">
    <name type="scientific">Planifilum fulgidum</name>
    <dbReference type="NCBI Taxonomy" id="201973"/>
    <lineage>
        <taxon>Bacteria</taxon>
        <taxon>Bacillati</taxon>
        <taxon>Bacillota</taxon>
        <taxon>Bacilli</taxon>
        <taxon>Bacillales</taxon>
        <taxon>Thermoactinomycetaceae</taxon>
        <taxon>Planifilum</taxon>
    </lineage>
</organism>
<sequence length="76" mass="8288">MAMAVGRFVTASLHMFHDFVGSFDVMISFVEAGIHGTGMVVGPRVHHGWMVVAGKKSEHALFTPHVGFGRVNRTVH</sequence>
<proteinExistence type="predicted"/>
<dbReference type="AlphaFoldDB" id="A0A1I2SB53"/>